<organism evidence="2">
    <name type="scientific">Grosmannia clavigera (strain kw1407 / UAMH 11150)</name>
    <name type="common">Blue stain fungus</name>
    <name type="synonym">Graphiocladiella clavigera</name>
    <dbReference type="NCBI Taxonomy" id="655863"/>
    <lineage>
        <taxon>Eukaryota</taxon>
        <taxon>Fungi</taxon>
        <taxon>Dikarya</taxon>
        <taxon>Ascomycota</taxon>
        <taxon>Pezizomycotina</taxon>
        <taxon>Sordariomycetes</taxon>
        <taxon>Sordariomycetidae</taxon>
        <taxon>Ophiostomatales</taxon>
        <taxon>Ophiostomataceae</taxon>
        <taxon>Leptographium</taxon>
    </lineage>
</organism>
<protein>
    <submittedName>
        <fullName evidence="1">Uncharacterized protein</fullName>
    </submittedName>
</protein>
<reference evidence="1 2" key="1">
    <citation type="journal article" date="2011" name="Proc. Natl. Acad. Sci. U.S.A.">
        <title>Genome and transcriptome analyses of the mountain pine beetle-fungal symbiont Grosmannia clavigera, a lodgepole pine pathogen.</title>
        <authorList>
            <person name="DiGuistini S."/>
            <person name="Wang Y."/>
            <person name="Liao N.Y."/>
            <person name="Taylor G."/>
            <person name="Tanguay P."/>
            <person name="Feau N."/>
            <person name="Henrissat B."/>
            <person name="Chan S.K."/>
            <person name="Hesse-Orce U."/>
            <person name="Alamouti S.M."/>
            <person name="Tsui C.K.M."/>
            <person name="Docking R.T."/>
            <person name="Levasseur A."/>
            <person name="Haridas S."/>
            <person name="Robertson G."/>
            <person name="Birol I."/>
            <person name="Holt R.A."/>
            <person name="Marra M.A."/>
            <person name="Hamelin R.C."/>
            <person name="Hirst M."/>
            <person name="Jones S.J.M."/>
            <person name="Bohlmann J."/>
            <person name="Breuil C."/>
        </authorList>
    </citation>
    <scope>NUCLEOTIDE SEQUENCE [LARGE SCALE GENOMIC DNA]</scope>
    <source>
        <strain evidence="2">kw1407 / UAMH 11150</strain>
    </source>
</reference>
<name>F0XMF7_GROCL</name>
<dbReference type="OrthoDB" id="3920481at2759"/>
<dbReference type="Proteomes" id="UP000007796">
    <property type="component" value="Unassembled WGS sequence"/>
</dbReference>
<evidence type="ECO:0000313" key="1">
    <source>
        <dbReference type="EMBL" id="EFX00995.1"/>
    </source>
</evidence>
<keyword evidence="2" id="KW-1185">Reference proteome</keyword>
<evidence type="ECO:0000313" key="2">
    <source>
        <dbReference type="Proteomes" id="UP000007796"/>
    </source>
</evidence>
<dbReference type="RefSeq" id="XP_014170477.1">
    <property type="nucleotide sequence ID" value="XM_014315002.1"/>
</dbReference>
<gene>
    <name evidence="1" type="ORF">CMQ_5937</name>
</gene>
<sequence>MSSSSPSPSSSSSTSPLGAETCHLPAASVEIMRCIRCARAKEATSTDDATANGMVRVGHNIYYCHRCAKLVGYI</sequence>
<accession>F0XMF7</accession>
<dbReference type="eggNOG" id="ENOG502SVSH">
    <property type="taxonomic scope" value="Eukaryota"/>
</dbReference>
<dbReference type="InParanoid" id="F0XMF7"/>
<dbReference type="GeneID" id="25979314"/>
<dbReference type="AlphaFoldDB" id="F0XMF7"/>
<dbReference type="HOGENOM" id="CLU_202045_0_0_1"/>
<dbReference type="EMBL" id="GL629794">
    <property type="protein sequence ID" value="EFX00995.1"/>
    <property type="molecule type" value="Genomic_DNA"/>
</dbReference>
<proteinExistence type="predicted"/>